<feature type="transmembrane region" description="Helical" evidence="13">
    <location>
        <begin position="812"/>
        <end position="835"/>
    </location>
</feature>
<comment type="caution">
    <text evidence="16">The sequence shown here is derived from an EMBL/GenBank/DDBJ whole genome shotgun (WGS) entry which is preliminary data.</text>
</comment>
<feature type="transmembrane region" description="Helical" evidence="13">
    <location>
        <begin position="231"/>
        <end position="251"/>
    </location>
</feature>
<evidence type="ECO:0000313" key="17">
    <source>
        <dbReference type="Proteomes" id="UP001050691"/>
    </source>
</evidence>
<protein>
    <recommendedName>
        <fullName evidence="3">dolichol kinase</fullName>
        <ecNumber evidence="3">2.7.1.108</ecNumber>
    </recommendedName>
</protein>
<dbReference type="EC" id="2.7.1.108" evidence="3"/>
<evidence type="ECO:0000256" key="1">
    <source>
        <dbReference type="ARBA" id="ARBA00004477"/>
    </source>
</evidence>
<dbReference type="InterPro" id="IPR004358">
    <property type="entry name" value="Sig_transdc_His_kin-like_C"/>
</dbReference>
<dbReference type="Proteomes" id="UP001050691">
    <property type="component" value="Unassembled WGS sequence"/>
</dbReference>
<dbReference type="FunFam" id="1.10.287.130:FF:000023">
    <property type="entry name" value="Sensor histidine kinase/response regulator, putative"/>
    <property type="match status" value="1"/>
</dbReference>
<dbReference type="CDD" id="cd17546">
    <property type="entry name" value="REC_hyHK_CKI1_RcsC-like"/>
    <property type="match status" value="1"/>
</dbReference>
<feature type="region of interest" description="Disordered" evidence="12">
    <location>
        <begin position="1119"/>
        <end position="1188"/>
    </location>
</feature>
<evidence type="ECO:0000256" key="13">
    <source>
        <dbReference type="SAM" id="Phobius"/>
    </source>
</evidence>
<feature type="transmembrane region" description="Helical" evidence="13">
    <location>
        <begin position="717"/>
        <end position="737"/>
    </location>
</feature>
<dbReference type="PANTHER" id="PTHR13205:SF15">
    <property type="entry name" value="DOLICHOL KINASE"/>
    <property type="match status" value="1"/>
</dbReference>
<dbReference type="SMART" id="SM00448">
    <property type="entry name" value="REC"/>
    <property type="match status" value="1"/>
</dbReference>
<dbReference type="SUPFAM" id="SSF55874">
    <property type="entry name" value="ATPase domain of HSP90 chaperone/DNA topoisomerase II/histidine kinase"/>
    <property type="match status" value="1"/>
</dbReference>
<evidence type="ECO:0000256" key="9">
    <source>
        <dbReference type="ARBA" id="ARBA00022989"/>
    </source>
</evidence>
<evidence type="ECO:0000256" key="5">
    <source>
        <dbReference type="ARBA" id="ARBA00022679"/>
    </source>
</evidence>
<feature type="domain" description="Histidine kinase" evidence="14">
    <location>
        <begin position="1817"/>
        <end position="2037"/>
    </location>
</feature>
<feature type="region of interest" description="Disordered" evidence="12">
    <location>
        <begin position="63"/>
        <end position="85"/>
    </location>
</feature>
<keyword evidence="5" id="KW-0808">Transferase</keyword>
<dbReference type="GO" id="GO:0043048">
    <property type="term" value="P:dolichyl monophosphate biosynthetic process"/>
    <property type="evidence" value="ECO:0007669"/>
    <property type="project" value="TreeGrafter"/>
</dbReference>
<feature type="transmembrane region" description="Helical" evidence="13">
    <location>
        <begin position="521"/>
        <end position="547"/>
    </location>
</feature>
<dbReference type="InterPro" id="IPR029016">
    <property type="entry name" value="GAF-like_dom_sf"/>
</dbReference>
<feature type="compositionally biased region" description="Basic and acidic residues" evidence="12">
    <location>
        <begin position="1243"/>
        <end position="1254"/>
    </location>
</feature>
<evidence type="ECO:0000259" key="14">
    <source>
        <dbReference type="PROSITE" id="PS50109"/>
    </source>
</evidence>
<feature type="modified residue" description="4-aspartylphosphate" evidence="11">
    <location>
        <position position="2357"/>
    </location>
</feature>
<feature type="region of interest" description="Disordered" evidence="12">
    <location>
        <begin position="1409"/>
        <end position="1448"/>
    </location>
</feature>
<dbReference type="SUPFAM" id="SSF47384">
    <property type="entry name" value="Homodimeric domain of signal transducing histidine kinase"/>
    <property type="match status" value="1"/>
</dbReference>
<feature type="compositionally biased region" description="Polar residues" evidence="12">
    <location>
        <begin position="1307"/>
        <end position="1319"/>
    </location>
</feature>
<dbReference type="PANTHER" id="PTHR13205">
    <property type="entry name" value="TRANSMEMBRANE PROTEIN 15-RELATED"/>
    <property type="match status" value="1"/>
</dbReference>
<sequence>MAKKKAEQKTDAFIFSSRRAIYIKRVRHDPVTASTPNPQAPIFAELYTATSVDWSTSYQASASSSAGAEEESSDEGTSSSGETVLTRGRAYRRSFNEGHSTNVSGLISQIKRHSQNIDSKQTTELLDNYSPNRTAFTAQRSTSPATALRYTSRIPMVSTVKHNQTIILPDTLRVTTRLPRINISFHFTLEFRTAIENLLLLIPLSIASYTYHNISGYNGFRSWTFIEIPALIIFTVIYLISISLLPAVSIITPSLPVPVRPSSPALGMGTASRAHADGRRSTVSACSVTKDSNLASRIWMSESRNYRDAPDDGAITALLLAPLIATGMLIDSEYKLRSPHPDLLPKGWVIESPPTLPQTRHPFTALEALVQSRRNLVQLMSLSSMILLVHFYASRRSQTKQTNGSETGLPKTEGSKTMSYVGFTCIVTAAALSLKMIFHHVNIDIWQDLSSFDVAVISFFYQFTLYVSLRLARQGFTVGELGLVAQGATALFMELVNLTIAKIWPVTTPFIKTFRLPTPLLIYQLALIPGSLLTGFLLSPILVLSRHSARQPTKRLRNPKGNKRDRRFLALAFYGLAALIVGGLIGLWTRWCLDKRNPWLWVILWLLEGRKQWSRIGFLFYWGFLGIISVAGWNRQLARARRYRHLAHNAGASVVVPAVASVNMVIEVPNEQSPLMSGVNVGNVNVNVDRLTTAATELLDAADKHVPTLGRNGRRKYFHALAVIVMLPGIAFDPAFLHFSLSAAFALFVFVEYVRYFALYPFGAAVHLFLNEFLDHKDSGTAILSHFYLLTGCAGPLWLEGCRHRTPLSLQISAYLFAALLIAMGGLGVIAHWALKLLHYIQVELHSGQTPVIEHSPLRRHTRFLNISCSLFSFSSPSLPISTGSLNNPVEVMDDDNEQRRLNLPALQPISLGDALRSSTVSSTRFYVPAQTSHTSSKGLNKRPSTAALAQSNDVLLPATRQAMTTFNNVDDTVINSAAYDARLATVVGSVSKGLDDRNGLFMNVSDESTSSMHLTAPAGASNDLHLSSRDNSELSDESFDWASFLKAYAAGKWDPRLTPDPPKSQYISEAEAGRPPPDSSLQSPVFGGSHKRTPGTLSSSSLSVRLSLGSIHEISPTSGVTAVSVSPTYSTSAPGPHKSIKYRRQRDQQPDGVLPHLPLPPPPSRPFSSRSMSDSTSSGIPPHSSEDLAKANSLHELQAAAATMRLAAEGVDVRPLAIPSPEVELTDPFRGHTASLTLAPRPDSDEAVTERETNSPSSGLSSEAGQTGRNRKVRLNSFWNVLGDVIGTSSTGSSSGLRSTTHGSVEHSSTLPTISASPPITPEDGAEADSATNPDAYVTADLLPSGSPSSKSSRDYFTIPVSKLNRRLPRFSVSTNSLRSSGRTSPSSSPSIDYISVFETSPVPSRVFPLTRPPLDRTVSEPVGLKNPDSDPFSLDSSPDVSTASRSFSESYKHSRIRVKEEVEYLQRGYLRPPTPPNEWERQKALYKFNIVHTAKDANFDRIALLAKLVFNAKICLISLIDADEQWFKSEFGLGRESCPRDESICSHAILQDSSEPLVILDTQADWRFSKSPFVVSHPFARFYAGAPLRTAEGYNIGSLCIIDTETRSDFGPRQRHTLKEFAMEQFTRECLEIDTQAQKGDPRLLLSSTSMEKIYDRAAKLVKRTLDVEGAVLIDVSTFEEFDTHNSETSPSVLLYYSDPRQHPQTKPLTPAGFALMTQFFREFPDGKISEAVLPACIRGLMPGNIHYALTVPIMNIDKRPFAMLCAYNTNAKTKPYLEGHELSYLRAIGVIILSAVLKRRMILADKAKSLFISNISHELRTPLHGILAAAELLSGTDLTPNQKSFLSTVQACGTSLVETVNHVLDFTKLSGSTKASGGETVIRPAQVDLAQLVEEATEGCWIGHRARHSSEIGSVYSPQNDEDGITQNVWLRSPVETVVDIGHRPQLPLNTDSSTNRIKLELGVSDSGKGISEDFLKNQIFQPFSQENPLQPGTGLGLAIVNSIVRSESVNGKIDVWSAENVGTDIRITFEVEALPADPEYEELGNWTKEGFENPPTISLLGFGDSRGQALHKQIIAHYLTNWWHFELTSSSAELGDMIIINEDAEPIRSRIDQKDCSRPLIFISSARGNPLVLSIVDEYERAGGFARIVFKPAGPTTLHTALRLCTQVLRMGTSPRVPRPLSHGSLATGDRPVGRDLVIGPSGYMLNRRRSDGTDHVATLARPVMTPRSATTYNLQRTTEPILMAPTPNMDESDAEMSTNTSTTISVGSGGLLLKASVGTLISNQPAHVLVVEDNSILRDLLYGMFFIISSPLTDHHIQASNGFVGYYVQEAADGQSGVDIFKAQSFDVVLLDMSMPVLDGVGAATAIRRSERERRSARAHLPSTPELMQSSRLIALTGMSSREDKRKAFEAGVDGYLVKPVSFKTLQSMFKQLGIT</sequence>
<evidence type="ECO:0000256" key="6">
    <source>
        <dbReference type="ARBA" id="ARBA00022692"/>
    </source>
</evidence>
<feature type="transmembrane region" description="Helical" evidence="13">
    <location>
        <begin position="744"/>
        <end position="770"/>
    </location>
</feature>
<evidence type="ECO:0000256" key="3">
    <source>
        <dbReference type="ARBA" id="ARBA00012132"/>
    </source>
</evidence>
<dbReference type="CDD" id="cd00082">
    <property type="entry name" value="HisKA"/>
    <property type="match status" value="1"/>
</dbReference>
<dbReference type="EMBL" id="BPWL01000003">
    <property type="protein sequence ID" value="GJJ08274.1"/>
    <property type="molecule type" value="Genomic_DNA"/>
</dbReference>
<dbReference type="InterPro" id="IPR032974">
    <property type="entry name" value="Polypren_kinase"/>
</dbReference>
<gene>
    <name evidence="16" type="ORF">Clacol_002484</name>
</gene>
<reference evidence="16" key="1">
    <citation type="submission" date="2021-10" db="EMBL/GenBank/DDBJ databases">
        <title>De novo Genome Assembly of Clathrus columnatus (Basidiomycota, Fungi) Using Illumina and Nanopore Sequence Data.</title>
        <authorList>
            <person name="Ogiso-Tanaka E."/>
            <person name="Itagaki H."/>
            <person name="Hosoya T."/>
            <person name="Hosaka K."/>
        </authorList>
    </citation>
    <scope>NUCLEOTIDE SEQUENCE</scope>
    <source>
        <strain evidence="16">MO-923</strain>
    </source>
</reference>
<dbReference type="SMART" id="SM00388">
    <property type="entry name" value="HisKA"/>
    <property type="match status" value="1"/>
</dbReference>
<comment type="similarity">
    <text evidence="2">Belongs to the polyprenol kinase family.</text>
</comment>
<organism evidence="16 17">
    <name type="scientific">Clathrus columnatus</name>
    <dbReference type="NCBI Taxonomy" id="1419009"/>
    <lineage>
        <taxon>Eukaryota</taxon>
        <taxon>Fungi</taxon>
        <taxon>Dikarya</taxon>
        <taxon>Basidiomycota</taxon>
        <taxon>Agaricomycotina</taxon>
        <taxon>Agaricomycetes</taxon>
        <taxon>Phallomycetidae</taxon>
        <taxon>Phallales</taxon>
        <taxon>Clathraceae</taxon>
        <taxon>Clathrus</taxon>
    </lineage>
</organism>
<evidence type="ECO:0000256" key="7">
    <source>
        <dbReference type="ARBA" id="ARBA00022777"/>
    </source>
</evidence>
<feature type="compositionally biased region" description="Low complexity" evidence="12">
    <location>
        <begin position="1290"/>
        <end position="1304"/>
    </location>
</feature>
<feature type="transmembrane region" description="Helical" evidence="13">
    <location>
        <begin position="782"/>
        <end position="800"/>
    </location>
</feature>
<feature type="transmembrane region" description="Helical" evidence="13">
    <location>
        <begin position="420"/>
        <end position="438"/>
    </location>
</feature>
<dbReference type="Gene3D" id="3.40.50.2300">
    <property type="match status" value="1"/>
</dbReference>
<dbReference type="SMART" id="SM00387">
    <property type="entry name" value="HATPase_c"/>
    <property type="match status" value="1"/>
</dbReference>
<evidence type="ECO:0000256" key="12">
    <source>
        <dbReference type="SAM" id="MobiDB-lite"/>
    </source>
</evidence>
<dbReference type="PRINTS" id="PR00344">
    <property type="entry name" value="BCTRLSENSOR"/>
</dbReference>
<keyword evidence="17" id="KW-1185">Reference proteome</keyword>
<dbReference type="Pfam" id="PF00072">
    <property type="entry name" value="Response_reg"/>
    <property type="match status" value="1"/>
</dbReference>
<evidence type="ECO:0000256" key="4">
    <source>
        <dbReference type="ARBA" id="ARBA00022553"/>
    </source>
</evidence>
<keyword evidence="10 13" id="KW-0472">Membrane</keyword>
<dbReference type="GO" id="GO:0000155">
    <property type="term" value="F:phosphorelay sensor kinase activity"/>
    <property type="evidence" value="ECO:0007669"/>
    <property type="project" value="InterPro"/>
</dbReference>
<dbReference type="InterPro" id="IPR003594">
    <property type="entry name" value="HATPase_dom"/>
</dbReference>
<proteinExistence type="inferred from homology"/>
<keyword evidence="4 11" id="KW-0597">Phosphoprotein</keyword>
<dbReference type="InterPro" id="IPR011006">
    <property type="entry name" value="CheY-like_superfamily"/>
</dbReference>
<feature type="compositionally biased region" description="Low complexity" evidence="12">
    <location>
        <begin position="1378"/>
        <end position="1392"/>
    </location>
</feature>
<keyword evidence="9 13" id="KW-1133">Transmembrane helix</keyword>
<feature type="compositionally biased region" description="Polar residues" evidence="12">
    <location>
        <begin position="1119"/>
        <end position="1134"/>
    </location>
</feature>
<dbReference type="GO" id="GO:0005789">
    <property type="term" value="C:endoplasmic reticulum membrane"/>
    <property type="evidence" value="ECO:0007669"/>
    <property type="project" value="UniProtKB-SubCell"/>
</dbReference>
<dbReference type="Gene3D" id="1.10.287.130">
    <property type="match status" value="1"/>
</dbReference>
<comment type="subcellular location">
    <subcellularLocation>
        <location evidence="1">Endoplasmic reticulum membrane</location>
        <topology evidence="1">Multi-pass membrane protein</topology>
    </subcellularLocation>
</comment>
<feature type="transmembrane region" description="Helical" evidence="13">
    <location>
        <begin position="450"/>
        <end position="469"/>
    </location>
</feature>
<feature type="compositionally biased region" description="Low complexity" evidence="12">
    <location>
        <begin position="1431"/>
        <end position="1441"/>
    </location>
</feature>
<evidence type="ECO:0000256" key="11">
    <source>
        <dbReference type="PROSITE-ProRule" id="PRU00169"/>
    </source>
</evidence>
<keyword evidence="7" id="KW-0418">Kinase</keyword>
<name>A0AAV5A6B0_9AGAM</name>
<accession>A0AAV5A6B0</accession>
<feature type="compositionally biased region" description="Polar residues" evidence="12">
    <location>
        <begin position="1255"/>
        <end position="1269"/>
    </location>
</feature>
<dbReference type="GO" id="GO:0004168">
    <property type="term" value="F:dolichol kinase activity"/>
    <property type="evidence" value="ECO:0007669"/>
    <property type="project" value="UniProtKB-EC"/>
</dbReference>
<feature type="compositionally biased region" description="Low complexity" evidence="12">
    <location>
        <begin position="1167"/>
        <end position="1179"/>
    </location>
</feature>
<dbReference type="InterPro" id="IPR003661">
    <property type="entry name" value="HisK_dim/P_dom"/>
</dbReference>
<dbReference type="PROSITE" id="PS50110">
    <property type="entry name" value="RESPONSE_REGULATORY"/>
    <property type="match status" value="1"/>
</dbReference>
<dbReference type="InterPro" id="IPR005467">
    <property type="entry name" value="His_kinase_dom"/>
</dbReference>
<feature type="transmembrane region" description="Helical" evidence="13">
    <location>
        <begin position="616"/>
        <end position="634"/>
    </location>
</feature>
<dbReference type="InterPro" id="IPR036890">
    <property type="entry name" value="HATPase_C_sf"/>
</dbReference>
<dbReference type="Gene3D" id="3.30.450.40">
    <property type="match status" value="1"/>
</dbReference>
<keyword evidence="8" id="KW-0256">Endoplasmic reticulum</keyword>
<dbReference type="PROSITE" id="PS50109">
    <property type="entry name" value="HIS_KIN"/>
    <property type="match status" value="1"/>
</dbReference>
<dbReference type="SUPFAM" id="SSF55781">
    <property type="entry name" value="GAF domain-like"/>
    <property type="match status" value="1"/>
</dbReference>
<feature type="region of interest" description="Disordered" evidence="12">
    <location>
        <begin position="1055"/>
        <end position="1101"/>
    </location>
</feature>
<dbReference type="SUPFAM" id="SSF52172">
    <property type="entry name" value="CheY-like"/>
    <property type="match status" value="1"/>
</dbReference>
<feature type="domain" description="Response regulatory" evidence="15">
    <location>
        <begin position="2292"/>
        <end position="2439"/>
    </location>
</feature>
<dbReference type="InterPro" id="IPR036097">
    <property type="entry name" value="HisK_dim/P_sf"/>
</dbReference>
<evidence type="ECO:0000256" key="8">
    <source>
        <dbReference type="ARBA" id="ARBA00022824"/>
    </source>
</evidence>
<dbReference type="Gene3D" id="3.30.565.10">
    <property type="entry name" value="Histidine kinase-like ATPase, C-terminal domain"/>
    <property type="match status" value="1"/>
</dbReference>
<keyword evidence="6 13" id="KW-0812">Transmembrane</keyword>
<dbReference type="InterPro" id="IPR001789">
    <property type="entry name" value="Sig_transdc_resp-reg_receiver"/>
</dbReference>
<feature type="transmembrane region" description="Helical" evidence="13">
    <location>
        <begin position="313"/>
        <end position="330"/>
    </location>
</feature>
<feature type="region of interest" description="Disordered" evidence="12">
    <location>
        <begin position="1224"/>
        <end position="1270"/>
    </location>
</feature>
<feature type="region of interest" description="Disordered" evidence="12">
    <location>
        <begin position="1375"/>
        <end position="1394"/>
    </location>
</feature>
<evidence type="ECO:0000313" key="16">
    <source>
        <dbReference type="EMBL" id="GJJ08274.1"/>
    </source>
</evidence>
<feature type="transmembrane region" description="Helical" evidence="13">
    <location>
        <begin position="568"/>
        <end position="591"/>
    </location>
</feature>
<dbReference type="Pfam" id="PF00512">
    <property type="entry name" value="HisKA"/>
    <property type="match status" value="1"/>
</dbReference>
<evidence type="ECO:0000256" key="2">
    <source>
        <dbReference type="ARBA" id="ARBA00010794"/>
    </source>
</evidence>
<evidence type="ECO:0000259" key="15">
    <source>
        <dbReference type="PROSITE" id="PS50110"/>
    </source>
</evidence>
<dbReference type="Pfam" id="PF02518">
    <property type="entry name" value="HATPase_c"/>
    <property type="match status" value="1"/>
</dbReference>
<evidence type="ECO:0000256" key="10">
    <source>
        <dbReference type="ARBA" id="ARBA00023136"/>
    </source>
</evidence>
<feature type="transmembrane region" description="Helical" evidence="13">
    <location>
        <begin position="481"/>
        <end position="501"/>
    </location>
</feature>
<feature type="region of interest" description="Disordered" evidence="12">
    <location>
        <begin position="1290"/>
        <end position="1333"/>
    </location>
</feature>
<feature type="transmembrane region" description="Helical" evidence="13">
    <location>
        <begin position="646"/>
        <end position="666"/>
    </location>
</feature>